<dbReference type="SUPFAM" id="SSF53335">
    <property type="entry name" value="S-adenosyl-L-methionine-dependent methyltransferases"/>
    <property type="match status" value="1"/>
</dbReference>
<proteinExistence type="predicted"/>
<dbReference type="Gene3D" id="3.40.50.150">
    <property type="entry name" value="Vaccinia Virus protein VP39"/>
    <property type="match status" value="1"/>
</dbReference>
<gene>
    <name evidence="2" type="ORF">K340107D12_29250</name>
</gene>
<organism evidence="2 3">
    <name type="scientific">Blautia parvula</name>
    <dbReference type="NCBI Taxonomy" id="2877527"/>
    <lineage>
        <taxon>Bacteria</taxon>
        <taxon>Bacillati</taxon>
        <taxon>Bacillota</taxon>
        <taxon>Clostridia</taxon>
        <taxon>Lachnospirales</taxon>
        <taxon>Lachnospiraceae</taxon>
        <taxon>Blautia</taxon>
    </lineage>
</organism>
<comment type="caution">
    <text evidence="2">The sequence shown here is derived from an EMBL/GenBank/DDBJ whole genome shotgun (WGS) entry which is preliminary data.</text>
</comment>
<keyword evidence="3" id="KW-1185">Reference proteome</keyword>
<dbReference type="InterPro" id="IPR025714">
    <property type="entry name" value="Methyltranfer_dom"/>
</dbReference>
<dbReference type="Pfam" id="PF13847">
    <property type="entry name" value="Methyltransf_31"/>
    <property type="match status" value="1"/>
</dbReference>
<name>A0ABQ0BU90_9FIRM</name>
<evidence type="ECO:0000313" key="3">
    <source>
        <dbReference type="Proteomes" id="UP001600941"/>
    </source>
</evidence>
<accession>A0ABQ0BU90</accession>
<dbReference type="PANTHER" id="PTHR43861">
    <property type="entry name" value="TRANS-ACONITATE 2-METHYLTRANSFERASE-RELATED"/>
    <property type="match status" value="1"/>
</dbReference>
<evidence type="ECO:0000313" key="2">
    <source>
        <dbReference type="EMBL" id="GAA6500109.1"/>
    </source>
</evidence>
<dbReference type="PANTHER" id="PTHR43861:SF1">
    <property type="entry name" value="TRANS-ACONITATE 2-METHYLTRANSFERASE"/>
    <property type="match status" value="1"/>
</dbReference>
<dbReference type="InterPro" id="IPR024229">
    <property type="entry name" value="DUF3781"/>
</dbReference>
<dbReference type="CDD" id="cd02440">
    <property type="entry name" value="AdoMet_MTases"/>
    <property type="match status" value="1"/>
</dbReference>
<sequence length="352" mass="40317">MENERRNRLTDHLDKLHTTELGAMRIRRNLALDTDQVTAWCKEKIRSPHAVITRKGKNWYVSADGCVITVNAGSWTIITAHREKHRADTSVNYISGNKAAWEEAFEHRHPGWGEENHVKLMHERLPFFCPDVIKELEQIDFKEKTISQFCCNNGRELLSLMQLGAKNAVGFDIAENIIEQAIDTAEKAGMDNCRFVSCNILEIPETYNGQFDFILFTIGALTWFEDLKPLFRKVSDCLKTGGILLVHDFHPVMNMLPLPGEPEFDEKHLNKTAYSYFRKEPWKENEGMGYMSETYESKTFTSFSHTMADIISGVSCAGMRVLKLEEFDYDVGLTEAYDKKGLPLSFLLTAEK</sequence>
<dbReference type="InterPro" id="IPR029063">
    <property type="entry name" value="SAM-dependent_MTases_sf"/>
</dbReference>
<dbReference type="Pfam" id="PF12636">
    <property type="entry name" value="DUF3781"/>
    <property type="match status" value="1"/>
</dbReference>
<reference evidence="2 3" key="1">
    <citation type="submission" date="2024-04" db="EMBL/GenBank/DDBJ databases">
        <title>Defined microbial consortia suppress multidrug-resistant proinflammatory Enterobacteriaceae via ecological control.</title>
        <authorList>
            <person name="Furuichi M."/>
            <person name="Kawaguchi T."/>
            <person name="Pust M."/>
            <person name="Yasuma K."/>
            <person name="Plichta D."/>
            <person name="Hasegawa N."/>
            <person name="Ohya T."/>
            <person name="Bhattarai S."/>
            <person name="Sasajima S."/>
            <person name="Aoto Y."/>
            <person name="Tuganbaev T."/>
            <person name="Yaginuma M."/>
            <person name="Ueda M."/>
            <person name="Okahashi N."/>
            <person name="Amafuji K."/>
            <person name="Kiridooshi Y."/>
            <person name="Sugita K."/>
            <person name="Strazar M."/>
            <person name="Skelly A."/>
            <person name="Suda W."/>
            <person name="Hattori M."/>
            <person name="Nakamoto N."/>
            <person name="Caballero S."/>
            <person name="Norman J."/>
            <person name="Olle B."/>
            <person name="Tanoue T."/>
            <person name="Arita M."/>
            <person name="Bucci V."/>
            <person name="Atarashi K."/>
            <person name="Xavier R."/>
            <person name="Honda K."/>
        </authorList>
    </citation>
    <scope>NUCLEOTIDE SEQUENCE [LARGE SCALE GENOMIC DNA]</scope>
    <source>
        <strain evidence="3">k34-0107-D12</strain>
    </source>
</reference>
<protein>
    <recommendedName>
        <fullName evidence="1">Methyltransferase domain-containing protein</fullName>
    </recommendedName>
</protein>
<feature type="domain" description="Methyltransferase" evidence="1">
    <location>
        <begin position="151"/>
        <end position="262"/>
    </location>
</feature>
<dbReference type="EMBL" id="BAABZQ010000001">
    <property type="protein sequence ID" value="GAA6500109.1"/>
    <property type="molecule type" value="Genomic_DNA"/>
</dbReference>
<dbReference type="Proteomes" id="UP001600941">
    <property type="component" value="Unassembled WGS sequence"/>
</dbReference>
<evidence type="ECO:0000259" key="1">
    <source>
        <dbReference type="Pfam" id="PF13847"/>
    </source>
</evidence>